<name>A0A3D9LL99_9FLAO</name>
<evidence type="ECO:0000256" key="1">
    <source>
        <dbReference type="ARBA" id="ARBA00006865"/>
    </source>
</evidence>
<evidence type="ECO:0000256" key="2">
    <source>
        <dbReference type="SAM" id="SignalP"/>
    </source>
</evidence>
<dbReference type="Proteomes" id="UP000256919">
    <property type="component" value="Unassembled WGS sequence"/>
</dbReference>
<feature type="signal peptide" evidence="2">
    <location>
        <begin position="1"/>
        <end position="24"/>
    </location>
</feature>
<dbReference type="PANTHER" id="PTHR10963:SF55">
    <property type="entry name" value="GLYCOSIDE HYDROLASE FAMILY 16 PROTEIN"/>
    <property type="match status" value="1"/>
</dbReference>
<dbReference type="Pfam" id="PF00722">
    <property type="entry name" value="Glyco_hydro_16"/>
    <property type="match status" value="1"/>
</dbReference>
<dbReference type="InterPro" id="IPR000757">
    <property type="entry name" value="Beta-glucanase-like"/>
</dbReference>
<proteinExistence type="inferred from homology"/>
<keyword evidence="5" id="KW-1185">Reference proteome</keyword>
<organism evidence="4 5">
    <name type="scientific">Winogradskyella pacifica</name>
    <dbReference type="NCBI Taxonomy" id="664642"/>
    <lineage>
        <taxon>Bacteria</taxon>
        <taxon>Pseudomonadati</taxon>
        <taxon>Bacteroidota</taxon>
        <taxon>Flavobacteriia</taxon>
        <taxon>Flavobacteriales</taxon>
        <taxon>Flavobacteriaceae</taxon>
        <taxon>Winogradskyella</taxon>
    </lineage>
</organism>
<gene>
    <name evidence="4" type="ORF">DFQ09_10943</name>
</gene>
<dbReference type="AlphaFoldDB" id="A0A3D9LL99"/>
<dbReference type="SUPFAM" id="SSF49899">
    <property type="entry name" value="Concanavalin A-like lectins/glucanases"/>
    <property type="match status" value="1"/>
</dbReference>
<keyword evidence="4" id="KW-0378">Hydrolase</keyword>
<dbReference type="GO" id="GO:0004553">
    <property type="term" value="F:hydrolase activity, hydrolyzing O-glycosyl compounds"/>
    <property type="evidence" value="ECO:0007669"/>
    <property type="project" value="InterPro"/>
</dbReference>
<sequence length="530" mass="57557">MNNMKNLKYVMLFFLSLTLMVSCEEENYEFGEITSPSNLQVSAEIVGLDAENPYGDGTGIVNFTATADNAITFKYSKVGSQVLAPLGVASLDFTTQGVHTYTVTVVAIGTAGNSTSKTIDVEVFADYSPPADLTEMLYGDGSKTWRVKAETAGHLGVGPADAVTPDWWAAPPFDKVGLGVYDDRIVFNSDGTVNYITNDTAFGQSGPMDQDFGTPWTANPGGEYESYPLPNFDDTWTLTAPGGQETLSFGDKGYLGFYVGGNHSYQILERSATEMMLKIIGGDTNAWFVILTSEEEAGDDYALVWADEFDTNGAPDPANWTYDLGTGASGWGNQELQNYTDNAENVIIEDGFLKITAKATGNGGYTSARIKSEGLQEFTYGKVEIRAKLPSAQGTWPALWMLGANNATVGWPACGEMDIMEQVGWDKSRTLGTFHWFDNGTNANASYGESLDVADTATEFHIYGIEWNEASIKITVDDVPVVTLTNNPDFPFNADFFFIMNVAMGGTLGGDIDPAFTEDTMEVDYIRVYQ</sequence>
<protein>
    <submittedName>
        <fullName evidence="4">Glycosyl hydrolase family 16</fullName>
    </submittedName>
</protein>
<comment type="caution">
    <text evidence="4">The sequence shown here is derived from an EMBL/GenBank/DDBJ whole genome shotgun (WGS) entry which is preliminary data.</text>
</comment>
<dbReference type="PANTHER" id="PTHR10963">
    <property type="entry name" value="GLYCOSYL HYDROLASE-RELATED"/>
    <property type="match status" value="1"/>
</dbReference>
<dbReference type="CDD" id="cd08023">
    <property type="entry name" value="GH16_laminarinase_like"/>
    <property type="match status" value="1"/>
</dbReference>
<dbReference type="InterPro" id="IPR050546">
    <property type="entry name" value="Glycosyl_Hydrlase_16"/>
</dbReference>
<feature type="domain" description="GH16" evidence="3">
    <location>
        <begin position="309"/>
        <end position="530"/>
    </location>
</feature>
<evidence type="ECO:0000313" key="4">
    <source>
        <dbReference type="EMBL" id="REE07982.1"/>
    </source>
</evidence>
<feature type="chain" id="PRO_5017596625" evidence="2">
    <location>
        <begin position="25"/>
        <end position="530"/>
    </location>
</feature>
<dbReference type="PROSITE" id="PS51257">
    <property type="entry name" value="PROKAR_LIPOPROTEIN"/>
    <property type="match status" value="1"/>
</dbReference>
<comment type="similarity">
    <text evidence="1">Belongs to the glycosyl hydrolase 16 family.</text>
</comment>
<dbReference type="EMBL" id="QREI01000009">
    <property type="protein sequence ID" value="REE07982.1"/>
    <property type="molecule type" value="Genomic_DNA"/>
</dbReference>
<dbReference type="GO" id="GO:0005975">
    <property type="term" value="P:carbohydrate metabolic process"/>
    <property type="evidence" value="ECO:0007669"/>
    <property type="project" value="InterPro"/>
</dbReference>
<keyword evidence="2" id="KW-0732">Signal</keyword>
<dbReference type="InterPro" id="IPR013320">
    <property type="entry name" value="ConA-like_dom_sf"/>
</dbReference>
<reference evidence="4 5" key="1">
    <citation type="submission" date="2018-07" db="EMBL/GenBank/DDBJ databases">
        <title>Genomic Encyclopedia of Type Strains, Phase III (KMG-III): the genomes of soil and plant-associated and newly described type strains.</title>
        <authorList>
            <person name="Whitman W."/>
        </authorList>
    </citation>
    <scope>NUCLEOTIDE SEQUENCE [LARGE SCALE GENOMIC DNA]</scope>
    <source>
        <strain evidence="4 5">CECT 7948</strain>
    </source>
</reference>
<evidence type="ECO:0000313" key="5">
    <source>
        <dbReference type="Proteomes" id="UP000256919"/>
    </source>
</evidence>
<dbReference type="PROSITE" id="PS51762">
    <property type="entry name" value="GH16_2"/>
    <property type="match status" value="1"/>
</dbReference>
<accession>A0A3D9LL99</accession>
<dbReference type="Gene3D" id="2.60.120.200">
    <property type="match status" value="1"/>
</dbReference>
<evidence type="ECO:0000259" key="3">
    <source>
        <dbReference type="PROSITE" id="PS51762"/>
    </source>
</evidence>